<reference evidence="1" key="1">
    <citation type="submission" date="2023-10" db="EMBL/GenBank/DDBJ databases">
        <authorList>
            <person name="Chen Y."/>
            <person name="Shah S."/>
            <person name="Dougan E. K."/>
            <person name="Thang M."/>
            <person name="Chan C."/>
        </authorList>
    </citation>
    <scope>NUCLEOTIDE SEQUENCE [LARGE SCALE GENOMIC DNA]</scope>
</reference>
<comment type="caution">
    <text evidence="1">The sequence shown here is derived from an EMBL/GenBank/DDBJ whole genome shotgun (WGS) entry which is preliminary data.</text>
</comment>
<organism evidence="1 2">
    <name type="scientific">Prorocentrum cordatum</name>
    <dbReference type="NCBI Taxonomy" id="2364126"/>
    <lineage>
        <taxon>Eukaryota</taxon>
        <taxon>Sar</taxon>
        <taxon>Alveolata</taxon>
        <taxon>Dinophyceae</taxon>
        <taxon>Prorocentrales</taxon>
        <taxon>Prorocentraceae</taxon>
        <taxon>Prorocentrum</taxon>
    </lineage>
</organism>
<name>A0ABN9UCX4_9DINO</name>
<sequence>ARDIALWALPARAAGQMRQTSCLRPAPFTLAPLLPWLVLAAGWAGDGNELCQDAACHPGEEQALLQSRALQRGAAPRRARAGPAACAPGDGVRCPGSGRPCAGGQCCPAAVGSGGTFPCPSQGPGSQGFWRAEASFSGCVNNTKVVDCLDSEERQEVAAEPRTCAPAGEVACPGSGNACAGDQCCPAAMGSGGTFLRHFHRTIPCPSASVNFSGCVNNTKVFNCLATSLAQGAAVEEQGAPPPHCAGVPLQSDRYADYPLGGGTIFELKNIVQPSDPTTYQGDLLDAGRGTPEMYDRKDNKFANRDAFLFKCTFTYDRTDYPLTLRASAEDFVDHGEVRLRIEPFLKSVGRMPEVLMQNLRYLHIYKGTHPWGGNPYYQTLMMYLDKYDHDQIGEVVMHELSHTSLDNRLSPGRYAEAVDSDCKQYFSKYARDEPGRESFAEGFLVYFAYTYRKDRLTEVQAENIIKTGPHQIAFFDANILRQYTHPPS</sequence>
<evidence type="ECO:0000313" key="1">
    <source>
        <dbReference type="EMBL" id="CAK0856490.1"/>
    </source>
</evidence>
<feature type="non-terminal residue" evidence="1">
    <location>
        <position position="1"/>
    </location>
</feature>
<keyword evidence="2" id="KW-1185">Reference proteome</keyword>
<dbReference type="Proteomes" id="UP001189429">
    <property type="component" value="Unassembled WGS sequence"/>
</dbReference>
<gene>
    <name evidence="1" type="ORF">PCOR1329_LOCUS46876</name>
</gene>
<accession>A0ABN9UCX4</accession>
<dbReference type="EMBL" id="CAUYUJ010015640">
    <property type="protein sequence ID" value="CAK0856490.1"/>
    <property type="molecule type" value="Genomic_DNA"/>
</dbReference>
<proteinExistence type="predicted"/>
<protein>
    <submittedName>
        <fullName evidence="1">Uncharacterized protein</fullName>
    </submittedName>
</protein>
<evidence type="ECO:0000313" key="2">
    <source>
        <dbReference type="Proteomes" id="UP001189429"/>
    </source>
</evidence>